<keyword evidence="3" id="KW-0677">Repeat</keyword>
<dbReference type="RefSeq" id="WP_061437574.1">
    <property type="nucleotide sequence ID" value="NZ_KQ968734.1"/>
</dbReference>
<name>A0A139KYB4_9BACE</name>
<dbReference type="PATRIC" id="fig|329854.7.peg.4084"/>
<keyword evidence="2 5" id="KW-0808">Transferase</keyword>
<dbReference type="InterPro" id="IPR051159">
    <property type="entry name" value="Hexapeptide_acetyltransf"/>
</dbReference>
<dbReference type="InterPro" id="IPR001451">
    <property type="entry name" value="Hexapep"/>
</dbReference>
<evidence type="ECO:0000313" key="5">
    <source>
        <dbReference type="EMBL" id="KXT44167.1"/>
    </source>
</evidence>
<reference evidence="5 6" key="1">
    <citation type="submission" date="2016-02" db="EMBL/GenBank/DDBJ databases">
        <authorList>
            <person name="Wen L."/>
            <person name="He K."/>
            <person name="Yang H."/>
        </authorList>
    </citation>
    <scope>NUCLEOTIDE SEQUENCE [LARGE SCALE GENOMIC DNA]</scope>
    <source>
        <strain evidence="5 6">KLE1704</strain>
    </source>
</reference>
<dbReference type="GO" id="GO:0005829">
    <property type="term" value="C:cytosol"/>
    <property type="evidence" value="ECO:0007669"/>
    <property type="project" value="TreeGrafter"/>
</dbReference>
<dbReference type="CDD" id="cd04647">
    <property type="entry name" value="LbH_MAT_like"/>
    <property type="match status" value="1"/>
</dbReference>
<dbReference type="Pfam" id="PF00132">
    <property type="entry name" value="Hexapep"/>
    <property type="match status" value="1"/>
</dbReference>
<dbReference type="InterPro" id="IPR011004">
    <property type="entry name" value="Trimer_LpxA-like_sf"/>
</dbReference>
<proteinExistence type="inferred from homology"/>
<dbReference type="SUPFAM" id="SSF51161">
    <property type="entry name" value="Trimeric LpxA-like enzymes"/>
    <property type="match status" value="1"/>
</dbReference>
<evidence type="ECO:0000313" key="6">
    <source>
        <dbReference type="Proteomes" id="UP000070319"/>
    </source>
</evidence>
<evidence type="ECO:0000256" key="4">
    <source>
        <dbReference type="ARBA" id="ARBA00023315"/>
    </source>
</evidence>
<evidence type="ECO:0000256" key="1">
    <source>
        <dbReference type="ARBA" id="ARBA00007274"/>
    </source>
</evidence>
<dbReference type="PANTHER" id="PTHR23416:SF23">
    <property type="entry name" value="ACETYLTRANSFERASE C18B11.09C-RELATED"/>
    <property type="match status" value="1"/>
</dbReference>
<dbReference type="InterPro" id="IPR018357">
    <property type="entry name" value="Hexapep_transf_CS"/>
</dbReference>
<dbReference type="Gene3D" id="2.160.10.10">
    <property type="entry name" value="Hexapeptide repeat proteins"/>
    <property type="match status" value="1"/>
</dbReference>
<gene>
    <name evidence="5" type="ORF">HMPREF2531_04017</name>
</gene>
<dbReference type="GO" id="GO:0008374">
    <property type="term" value="F:O-acyltransferase activity"/>
    <property type="evidence" value="ECO:0007669"/>
    <property type="project" value="TreeGrafter"/>
</dbReference>
<organism evidence="5">
    <name type="scientific">Bacteroides intestinalis</name>
    <dbReference type="NCBI Taxonomy" id="329854"/>
    <lineage>
        <taxon>Bacteria</taxon>
        <taxon>Pseudomonadati</taxon>
        <taxon>Bacteroidota</taxon>
        <taxon>Bacteroidia</taxon>
        <taxon>Bacteroidales</taxon>
        <taxon>Bacteroidaceae</taxon>
        <taxon>Bacteroides</taxon>
    </lineage>
</organism>
<dbReference type="AlphaFoldDB" id="A0A139KYB4"/>
<evidence type="ECO:0000256" key="2">
    <source>
        <dbReference type="ARBA" id="ARBA00022679"/>
    </source>
</evidence>
<accession>A0A139KYB4</accession>
<dbReference type="PANTHER" id="PTHR23416">
    <property type="entry name" value="SIALIC ACID SYNTHASE-RELATED"/>
    <property type="match status" value="1"/>
</dbReference>
<sequence length="171" mass="19291">MRTYTLLKFLRKKIMSTQQWARYIGVNIGTDNLVDKDCWSSEPYLITIGSHCQLVGCKIFTHGGANCIRSEYPDFDCFGKVVIVDWVYIGTNSLIMPGVTIGNNVLIAAGSVVTKSVPDRVVVAGNPARIICTIDEYYERNEKYDLASKSLDAKKKKWLLCNTPDRKFIKK</sequence>
<comment type="caution">
    <text evidence="5">The sequence shown here is derived from an EMBL/GenBank/DDBJ whole genome shotgun (WGS) entry which is preliminary data.</text>
</comment>
<dbReference type="PROSITE" id="PS00101">
    <property type="entry name" value="HEXAPEP_TRANSFERASES"/>
    <property type="match status" value="1"/>
</dbReference>
<dbReference type="Proteomes" id="UP000070319">
    <property type="component" value="Unassembled WGS sequence"/>
</dbReference>
<keyword evidence="4" id="KW-0012">Acyltransferase</keyword>
<evidence type="ECO:0000256" key="3">
    <source>
        <dbReference type="ARBA" id="ARBA00022737"/>
    </source>
</evidence>
<comment type="similarity">
    <text evidence="1">Belongs to the transferase hexapeptide repeat family.</text>
</comment>
<protein>
    <submittedName>
        <fullName evidence="5">Maltose O-acetyltransferase domain protein</fullName>
    </submittedName>
</protein>
<dbReference type="EMBL" id="LTDF01000152">
    <property type="protein sequence ID" value="KXT44167.1"/>
    <property type="molecule type" value="Genomic_DNA"/>
</dbReference>